<dbReference type="Gene3D" id="6.10.280.50">
    <property type="match status" value="1"/>
</dbReference>
<reference evidence="2 3" key="1">
    <citation type="submission" date="2024-01" db="EMBL/GenBank/DDBJ databases">
        <title>Hyphobacterium bacterium isolated from marine sediment.</title>
        <authorList>
            <person name="Zhao S."/>
        </authorList>
    </citation>
    <scope>NUCLEOTIDE SEQUENCE [LARGE SCALE GENOMIC DNA]</scope>
    <source>
        <strain evidence="2 3">Y60-23</strain>
    </source>
</reference>
<dbReference type="InterPro" id="IPR038444">
    <property type="entry name" value="DUF465_sf"/>
</dbReference>
<dbReference type="Pfam" id="PF04325">
    <property type="entry name" value="DUF465"/>
    <property type="match status" value="1"/>
</dbReference>
<dbReference type="InterPro" id="IPR007420">
    <property type="entry name" value="DUF465"/>
</dbReference>
<name>A0ABU7LYC8_9PROT</name>
<keyword evidence="3" id="KW-1185">Reference proteome</keyword>
<keyword evidence="1" id="KW-0175">Coiled coil</keyword>
<feature type="coiled-coil region" evidence="1">
    <location>
        <begin position="15"/>
        <end position="63"/>
    </location>
</feature>
<dbReference type="Proteomes" id="UP001310692">
    <property type="component" value="Unassembled WGS sequence"/>
</dbReference>
<dbReference type="EMBL" id="JAZDRO010000002">
    <property type="protein sequence ID" value="MEE2566544.1"/>
    <property type="molecule type" value="Genomic_DNA"/>
</dbReference>
<dbReference type="RefSeq" id="WP_330196081.1">
    <property type="nucleotide sequence ID" value="NZ_JAZDRO010000002.1"/>
</dbReference>
<evidence type="ECO:0000256" key="1">
    <source>
        <dbReference type="SAM" id="Coils"/>
    </source>
</evidence>
<gene>
    <name evidence="2" type="ORF">V0U35_07600</name>
</gene>
<evidence type="ECO:0000313" key="2">
    <source>
        <dbReference type="EMBL" id="MEE2566544.1"/>
    </source>
</evidence>
<accession>A0ABU7LYC8</accession>
<comment type="caution">
    <text evidence="2">The sequence shown here is derived from an EMBL/GenBank/DDBJ whole genome shotgun (WGS) entry which is preliminary data.</text>
</comment>
<organism evidence="2 3">
    <name type="scientific">Hyphobacterium marinum</name>
    <dbReference type="NCBI Taxonomy" id="3116574"/>
    <lineage>
        <taxon>Bacteria</taxon>
        <taxon>Pseudomonadati</taxon>
        <taxon>Pseudomonadota</taxon>
        <taxon>Alphaproteobacteria</taxon>
        <taxon>Maricaulales</taxon>
        <taxon>Maricaulaceae</taxon>
        <taxon>Hyphobacterium</taxon>
    </lineage>
</organism>
<evidence type="ECO:0000313" key="3">
    <source>
        <dbReference type="Proteomes" id="UP001310692"/>
    </source>
</evidence>
<protein>
    <submittedName>
        <fullName evidence="2">DUF465 domain-containing protein</fullName>
    </submittedName>
</protein>
<proteinExistence type="predicted"/>
<sequence>MDDTALDDDALKANIADLRVRHRALDSEIEALSETGVADQLKVARLKKEKLYLKDRIAALEDLFTPDIIA</sequence>